<keyword evidence="2" id="KW-1185">Reference proteome</keyword>
<evidence type="ECO:0000313" key="2">
    <source>
        <dbReference type="Proteomes" id="UP000219020"/>
    </source>
</evidence>
<organism evidence="1 2">
    <name type="scientific">Candidatus Enterovibrio escicola</name>
    <dbReference type="NCBI Taxonomy" id="1927127"/>
    <lineage>
        <taxon>Bacteria</taxon>
        <taxon>Pseudomonadati</taxon>
        <taxon>Pseudomonadota</taxon>
        <taxon>Gammaproteobacteria</taxon>
        <taxon>Vibrionales</taxon>
        <taxon>Vibrionaceae</taxon>
        <taxon>Enterovibrio</taxon>
    </lineage>
</organism>
<proteinExistence type="predicted"/>
<evidence type="ECO:0000313" key="1">
    <source>
        <dbReference type="EMBL" id="PCS22056.1"/>
    </source>
</evidence>
<name>A0A2A5T1N0_9GAMM</name>
<protein>
    <submittedName>
        <fullName evidence="1">Uncharacterized protein</fullName>
    </submittedName>
</protein>
<gene>
    <name evidence="1" type="ORF">BTN49_2321</name>
</gene>
<dbReference type="EMBL" id="NBYY01000027">
    <property type="protein sequence ID" value="PCS22056.1"/>
    <property type="molecule type" value="Genomic_DNA"/>
</dbReference>
<dbReference type="AlphaFoldDB" id="A0A2A5T1N0"/>
<reference evidence="2" key="1">
    <citation type="submission" date="2017-04" db="EMBL/GenBank/DDBJ databases">
        <title>Genome evolution of the luminous symbionts of deep sea anglerfish.</title>
        <authorList>
            <person name="Hendry T.A."/>
        </authorList>
    </citation>
    <scope>NUCLEOTIDE SEQUENCE [LARGE SCALE GENOMIC DNA]</scope>
</reference>
<dbReference type="Proteomes" id="UP000219020">
    <property type="component" value="Unassembled WGS sequence"/>
</dbReference>
<accession>A0A2A5T1N0</accession>
<comment type="caution">
    <text evidence="1">The sequence shown here is derived from an EMBL/GenBank/DDBJ whole genome shotgun (WGS) entry which is preliminary data.</text>
</comment>
<sequence>MIIVHAVYSLLVVDLARSINRLHPYYFLPIYQKSLYIEVIIGKGKAKHKSSNWK</sequence>